<protein>
    <submittedName>
        <fullName evidence="9">ABC transporter permease</fullName>
    </submittedName>
</protein>
<dbReference type="EMBL" id="QXQA01000001">
    <property type="protein sequence ID" value="RIX60262.1"/>
    <property type="molecule type" value="Genomic_DNA"/>
</dbReference>
<comment type="similarity">
    <text evidence="7">Belongs to the binding-protein-dependent transport system permease family.</text>
</comment>
<keyword evidence="10" id="KW-1185">Reference proteome</keyword>
<dbReference type="Gene3D" id="1.10.3720.10">
    <property type="entry name" value="MetI-like"/>
    <property type="match status" value="1"/>
</dbReference>
<dbReference type="Proteomes" id="UP000266482">
    <property type="component" value="Unassembled WGS sequence"/>
</dbReference>
<dbReference type="SUPFAM" id="SSF161098">
    <property type="entry name" value="MetI-like"/>
    <property type="match status" value="1"/>
</dbReference>
<dbReference type="CDD" id="cd06261">
    <property type="entry name" value="TM_PBP2"/>
    <property type="match status" value="1"/>
</dbReference>
<feature type="transmembrane region" description="Helical" evidence="7">
    <location>
        <begin position="277"/>
        <end position="302"/>
    </location>
</feature>
<dbReference type="GO" id="GO:0055085">
    <property type="term" value="P:transmembrane transport"/>
    <property type="evidence" value="ECO:0007669"/>
    <property type="project" value="InterPro"/>
</dbReference>
<evidence type="ECO:0000313" key="9">
    <source>
        <dbReference type="EMBL" id="RIX60262.1"/>
    </source>
</evidence>
<comment type="caution">
    <text evidence="9">The sequence shown here is derived from an EMBL/GenBank/DDBJ whole genome shotgun (WGS) entry which is preliminary data.</text>
</comment>
<dbReference type="Pfam" id="PF19300">
    <property type="entry name" value="BPD_transp_1_N"/>
    <property type="match status" value="1"/>
</dbReference>
<evidence type="ECO:0000313" key="10">
    <source>
        <dbReference type="Proteomes" id="UP000266482"/>
    </source>
</evidence>
<dbReference type="InterPro" id="IPR050036">
    <property type="entry name" value="CntB"/>
</dbReference>
<evidence type="ECO:0000259" key="8">
    <source>
        <dbReference type="PROSITE" id="PS50928"/>
    </source>
</evidence>
<evidence type="ECO:0000256" key="4">
    <source>
        <dbReference type="ARBA" id="ARBA00022692"/>
    </source>
</evidence>
<organism evidence="9 10">
    <name type="scientific">Paenibacillus nanensis</name>
    <dbReference type="NCBI Taxonomy" id="393251"/>
    <lineage>
        <taxon>Bacteria</taxon>
        <taxon>Bacillati</taxon>
        <taxon>Bacillota</taxon>
        <taxon>Bacilli</taxon>
        <taxon>Bacillales</taxon>
        <taxon>Paenibacillaceae</taxon>
        <taxon>Paenibacillus</taxon>
    </lineage>
</organism>
<feature type="transmembrane region" description="Helical" evidence="7">
    <location>
        <begin position="233"/>
        <end position="257"/>
    </location>
</feature>
<dbReference type="OrthoDB" id="24153at2"/>
<evidence type="ECO:0000256" key="5">
    <source>
        <dbReference type="ARBA" id="ARBA00022989"/>
    </source>
</evidence>
<keyword evidence="5 7" id="KW-1133">Transmembrane helix</keyword>
<evidence type="ECO:0000256" key="3">
    <source>
        <dbReference type="ARBA" id="ARBA00022475"/>
    </source>
</evidence>
<gene>
    <name evidence="9" type="ORF">D3P08_01435</name>
</gene>
<feature type="domain" description="ABC transmembrane type-1" evidence="8">
    <location>
        <begin position="99"/>
        <end position="295"/>
    </location>
</feature>
<feature type="transmembrane region" description="Helical" evidence="7">
    <location>
        <begin position="138"/>
        <end position="157"/>
    </location>
</feature>
<dbReference type="NCBIfam" id="NF045469">
    <property type="entry name" value="Opp1B"/>
    <property type="match status" value="1"/>
</dbReference>
<dbReference type="InterPro" id="IPR035906">
    <property type="entry name" value="MetI-like_sf"/>
</dbReference>
<dbReference type="PROSITE" id="PS50928">
    <property type="entry name" value="ABC_TM1"/>
    <property type="match status" value="1"/>
</dbReference>
<keyword evidence="2 7" id="KW-0813">Transport</keyword>
<feature type="transmembrane region" description="Helical" evidence="7">
    <location>
        <begin position="12"/>
        <end position="29"/>
    </location>
</feature>
<keyword evidence="3" id="KW-1003">Cell membrane</keyword>
<reference evidence="9 10" key="1">
    <citation type="submission" date="2018-09" db="EMBL/GenBank/DDBJ databases">
        <title>Paenibacillus aracenensis nov. sp. isolated from a cave in southern Spain.</title>
        <authorList>
            <person name="Jurado V."/>
            <person name="Gutierrez-Patricio S."/>
            <person name="Gonzalez-Pimentel J.L."/>
            <person name="Miller A.Z."/>
            <person name="Laiz L."/>
            <person name="Saiz-Jimenez C."/>
        </authorList>
    </citation>
    <scope>NUCLEOTIDE SEQUENCE [LARGE SCALE GENOMIC DNA]</scope>
    <source>
        <strain evidence="9 10">DSM 22867</strain>
    </source>
</reference>
<dbReference type="GO" id="GO:0005886">
    <property type="term" value="C:plasma membrane"/>
    <property type="evidence" value="ECO:0007669"/>
    <property type="project" value="UniProtKB-SubCell"/>
</dbReference>
<feature type="transmembrane region" description="Helical" evidence="7">
    <location>
        <begin position="105"/>
        <end position="126"/>
    </location>
</feature>
<feature type="transmembrane region" description="Helical" evidence="7">
    <location>
        <begin position="177"/>
        <end position="195"/>
    </location>
</feature>
<sequence>MGLYMVKRILQSIPLLLAVSFFTFAFIQLSPMDPAEVVLHAQGVPKITDELIAETKTALGMDQPFLVRYSNWLASCLQFDFGSSYITGKPVWSQLGPALFNTIKLTVVSVAAIIAVSIGFGVYCAWRAGKMIDRSLRGLFFFLTSMPSYWLGTLMIWYFSVKLDLLPTSGMDSYRSYILPVALITVSYAGIYFRIIRSSVLSNMNEDYAMYGRACGLPEKKVRARIVRNSLQVAVSVFCMAVPIILGSTVVVENIFAWPGLGTLSVNAILGRDFPVIQAYVLVLAAAFVLFNTASDILNAALNPKLRNDRS</sequence>
<dbReference type="PANTHER" id="PTHR43163:SF6">
    <property type="entry name" value="DIPEPTIDE TRANSPORT SYSTEM PERMEASE PROTEIN DPPB-RELATED"/>
    <property type="match status" value="1"/>
</dbReference>
<comment type="subcellular location">
    <subcellularLocation>
        <location evidence="1 7">Cell membrane</location>
        <topology evidence="1 7">Multi-pass membrane protein</topology>
    </subcellularLocation>
</comment>
<evidence type="ECO:0000256" key="1">
    <source>
        <dbReference type="ARBA" id="ARBA00004651"/>
    </source>
</evidence>
<evidence type="ECO:0000256" key="6">
    <source>
        <dbReference type="ARBA" id="ARBA00023136"/>
    </source>
</evidence>
<dbReference type="PANTHER" id="PTHR43163">
    <property type="entry name" value="DIPEPTIDE TRANSPORT SYSTEM PERMEASE PROTEIN DPPB-RELATED"/>
    <property type="match status" value="1"/>
</dbReference>
<dbReference type="InterPro" id="IPR000515">
    <property type="entry name" value="MetI-like"/>
</dbReference>
<keyword evidence="6 7" id="KW-0472">Membrane</keyword>
<dbReference type="RefSeq" id="WP_119597637.1">
    <property type="nucleotide sequence ID" value="NZ_QXQA01000001.1"/>
</dbReference>
<accession>A0A3A1VKJ2</accession>
<name>A0A3A1VKJ2_9BACL</name>
<proteinExistence type="inferred from homology"/>
<dbReference type="Pfam" id="PF00528">
    <property type="entry name" value="BPD_transp_1"/>
    <property type="match status" value="1"/>
</dbReference>
<evidence type="ECO:0000256" key="7">
    <source>
        <dbReference type="RuleBase" id="RU363032"/>
    </source>
</evidence>
<keyword evidence="4 7" id="KW-0812">Transmembrane</keyword>
<dbReference type="AlphaFoldDB" id="A0A3A1VKJ2"/>
<evidence type="ECO:0000256" key="2">
    <source>
        <dbReference type="ARBA" id="ARBA00022448"/>
    </source>
</evidence>
<dbReference type="InterPro" id="IPR045621">
    <property type="entry name" value="BPD_transp_1_N"/>
</dbReference>